<dbReference type="InterPro" id="IPR027417">
    <property type="entry name" value="P-loop_NTPase"/>
</dbReference>
<dbReference type="AlphaFoldDB" id="A0A6J7Q9N8"/>
<evidence type="ECO:0000313" key="2">
    <source>
        <dbReference type="EMBL" id="CAB5013916.1"/>
    </source>
</evidence>
<dbReference type="PANTHER" id="PTHR10803">
    <property type="entry name" value="ARSENICAL PUMP-DRIVING ATPASE ARSENITE-TRANSLOCATING ATPASE"/>
    <property type="match status" value="1"/>
</dbReference>
<feature type="domain" description="ArsA/GET3 Anion-transporting ATPase-like" evidence="1">
    <location>
        <begin position="204"/>
        <end position="261"/>
    </location>
</feature>
<dbReference type="SUPFAM" id="SSF52540">
    <property type="entry name" value="P-loop containing nucleoside triphosphate hydrolases"/>
    <property type="match status" value="1"/>
</dbReference>
<dbReference type="CDD" id="cd02035">
    <property type="entry name" value="ArsA"/>
    <property type="match status" value="1"/>
</dbReference>
<dbReference type="EMBL" id="CAFBPF010000101">
    <property type="protein sequence ID" value="CAB5013916.1"/>
    <property type="molecule type" value="Genomic_DNA"/>
</dbReference>
<dbReference type="PANTHER" id="PTHR10803:SF31">
    <property type="entry name" value="ATPASE RV3679-RELATED"/>
    <property type="match status" value="1"/>
</dbReference>
<dbReference type="GO" id="GO:0016887">
    <property type="term" value="F:ATP hydrolysis activity"/>
    <property type="evidence" value="ECO:0007669"/>
    <property type="project" value="InterPro"/>
</dbReference>
<accession>A0A6J7Q9N8</accession>
<proteinExistence type="predicted"/>
<dbReference type="Gene3D" id="3.40.50.300">
    <property type="entry name" value="P-loop containing nucleotide triphosphate hydrolases"/>
    <property type="match status" value="1"/>
</dbReference>
<name>A0A6J7Q9N8_9ZZZZ</name>
<protein>
    <submittedName>
        <fullName evidence="2">Unannotated protein</fullName>
    </submittedName>
</protein>
<dbReference type="GO" id="GO:0005524">
    <property type="term" value="F:ATP binding"/>
    <property type="evidence" value="ECO:0007669"/>
    <property type="project" value="InterPro"/>
</dbReference>
<reference evidence="2" key="1">
    <citation type="submission" date="2020-05" db="EMBL/GenBank/DDBJ databases">
        <authorList>
            <person name="Chiriac C."/>
            <person name="Salcher M."/>
            <person name="Ghai R."/>
            <person name="Kavagutti S V."/>
        </authorList>
    </citation>
    <scope>NUCLEOTIDE SEQUENCE</scope>
</reference>
<dbReference type="Pfam" id="PF02374">
    <property type="entry name" value="ArsA_ATPase"/>
    <property type="match status" value="2"/>
</dbReference>
<evidence type="ECO:0000259" key="1">
    <source>
        <dbReference type="Pfam" id="PF02374"/>
    </source>
</evidence>
<dbReference type="InterPro" id="IPR016300">
    <property type="entry name" value="ATPase_ArsA/GET3"/>
</dbReference>
<sequence>MLGEPDGSAQDLHREELSRHAHETAHETGHETLVPELLKKRLLVITGKGGVGKSTVTAGLALLASDLGKRVLVVEVDAKGDIASKFEHPPVGFVPVEVHPNVSVLAMDTEASLREYLRLNLRIPVVGRIGPIARVFDFVATAAPGVKEVLTIGKIAWEVRESIAGRAPWDLVIVDAAATGHVVAQLGAPDAIKDLVSVGPIRSQTEWMTDLLADPAITALNVVTTPEEMPVSETIDLVGRARSELDVPLGAVFVNRVLPELFTRAEESAFEALSGEMVRTQLESELGLDLRDGVESVLSGARLAVTMRRSRAEHLSDLRAAVDLPMLYLPYLFTRTHGVRETRVVADALSAEFGL</sequence>
<organism evidence="2">
    <name type="scientific">freshwater metagenome</name>
    <dbReference type="NCBI Taxonomy" id="449393"/>
    <lineage>
        <taxon>unclassified sequences</taxon>
        <taxon>metagenomes</taxon>
        <taxon>ecological metagenomes</taxon>
    </lineage>
</organism>
<gene>
    <name evidence="2" type="ORF">UFOPK4071_00865</name>
</gene>
<feature type="domain" description="ArsA/GET3 Anion-transporting ATPase-like" evidence="1">
    <location>
        <begin position="41"/>
        <end position="195"/>
    </location>
</feature>
<dbReference type="InterPro" id="IPR025723">
    <property type="entry name" value="ArsA/GET3_ATPase-like"/>
</dbReference>